<evidence type="ECO:0000256" key="12">
    <source>
        <dbReference type="RuleBase" id="RU003903"/>
    </source>
</evidence>
<comment type="catalytic activity">
    <reaction evidence="9 12">
        <text>L-proline + NADP(+) = (S)-1-pyrroline-5-carboxylate + NADPH + 2 H(+)</text>
        <dbReference type="Rhea" id="RHEA:14109"/>
        <dbReference type="ChEBI" id="CHEBI:15378"/>
        <dbReference type="ChEBI" id="CHEBI:17388"/>
        <dbReference type="ChEBI" id="CHEBI:57783"/>
        <dbReference type="ChEBI" id="CHEBI:58349"/>
        <dbReference type="ChEBI" id="CHEBI:60039"/>
        <dbReference type="EC" id="1.5.1.2"/>
    </reaction>
</comment>
<evidence type="ECO:0000256" key="2">
    <source>
        <dbReference type="ARBA" id="ARBA00005525"/>
    </source>
</evidence>
<dbReference type="PIRSF" id="PIRSF000193">
    <property type="entry name" value="Pyrrol-5-carb_rd"/>
    <property type="match status" value="1"/>
</dbReference>
<keyword evidence="4 9" id="KW-0028">Amino-acid biosynthesis</keyword>
<dbReference type="FunFam" id="3.40.50.720:FF:000190">
    <property type="entry name" value="Pyrroline-5-carboxylate reductase"/>
    <property type="match status" value="1"/>
</dbReference>
<dbReference type="RefSeq" id="WP_070539473.1">
    <property type="nucleotide sequence ID" value="NZ_JADPQA010000004.1"/>
</dbReference>
<dbReference type="PANTHER" id="PTHR11645:SF0">
    <property type="entry name" value="PYRROLINE-5-CARBOXYLATE REDUCTASE 3"/>
    <property type="match status" value="1"/>
</dbReference>
<dbReference type="Proteomes" id="UP000318080">
    <property type="component" value="Unassembled WGS sequence"/>
</dbReference>
<dbReference type="PROSITE" id="PS00521">
    <property type="entry name" value="P5CR"/>
    <property type="match status" value="1"/>
</dbReference>
<dbReference type="STRING" id="1686286.GCA_900092335_00494"/>
<comment type="pathway">
    <text evidence="9 12">Amino-acid biosynthesis; L-proline biosynthesis; L-proline from L-glutamate 5-semialdehyde: step 1/1.</text>
</comment>
<name>A0A540R9D5_9CORY</name>
<proteinExistence type="inferred from homology"/>
<dbReference type="FunFam" id="1.10.3730.10:FF:000001">
    <property type="entry name" value="Pyrroline-5-carboxylate reductase"/>
    <property type="match status" value="1"/>
</dbReference>
<keyword evidence="6 9" id="KW-0521">NADP</keyword>
<dbReference type="GO" id="GO:0004735">
    <property type="term" value="F:pyrroline-5-carboxylate reductase activity"/>
    <property type="evidence" value="ECO:0007669"/>
    <property type="project" value="UniProtKB-UniRule"/>
</dbReference>
<evidence type="ECO:0000259" key="14">
    <source>
        <dbReference type="Pfam" id="PF14748"/>
    </source>
</evidence>
<dbReference type="AlphaFoldDB" id="A0A540R9D5"/>
<dbReference type="GO" id="GO:0055129">
    <property type="term" value="P:L-proline biosynthetic process"/>
    <property type="evidence" value="ECO:0007669"/>
    <property type="project" value="UniProtKB-UniRule"/>
</dbReference>
<dbReference type="Gene3D" id="3.40.50.720">
    <property type="entry name" value="NAD(P)-binding Rossmann-like Domain"/>
    <property type="match status" value="1"/>
</dbReference>
<comment type="function">
    <text evidence="8 9">Catalyzes the reduction of 1-pyrroline-5-carboxylate (PCA) to L-proline.</text>
</comment>
<protein>
    <recommendedName>
        <fullName evidence="9 10">Pyrroline-5-carboxylate reductase</fullName>
        <shortName evidence="9">P5C reductase</shortName>
        <shortName evidence="9">P5CR</shortName>
        <ecNumber evidence="9 10">1.5.1.2</ecNumber>
    </recommendedName>
    <alternativeName>
        <fullName evidence="9">PCA reductase</fullName>
    </alternativeName>
</protein>
<sequence length="271" mass="27724">MTENASTSTAQHTVTVIGGGQIGEALVSGLAASGETAMTVTNRRAERRAELADHYGVSTTDDNAAAVKDADVVFLCVKPYAIVDVAKEIADALPQDAVVVSLAAGVRLETLEAAVANPVVRVMPNTPMLLGRGMSIVTPGSRVSDEQLALVRELMDAVGETAIVEEKNMDAATALSGSSPAYFFLVADALIDAGVALGVPRDTASKLVNYALAGSGEMLINSGSEASTLRANVTSPGGTTAAAVRELEESGLRGAFYRAAEACANRAAELG</sequence>
<dbReference type="EC" id="1.5.1.2" evidence="9 10"/>
<evidence type="ECO:0000256" key="1">
    <source>
        <dbReference type="ARBA" id="ARBA00004496"/>
    </source>
</evidence>
<evidence type="ECO:0000256" key="11">
    <source>
        <dbReference type="PIRSR" id="PIRSR000193-1"/>
    </source>
</evidence>
<dbReference type="NCBIfam" id="TIGR00112">
    <property type="entry name" value="proC"/>
    <property type="match status" value="1"/>
</dbReference>
<evidence type="ECO:0000256" key="9">
    <source>
        <dbReference type="HAMAP-Rule" id="MF_01925"/>
    </source>
</evidence>
<evidence type="ECO:0000256" key="10">
    <source>
        <dbReference type="NCBIfam" id="TIGR00112"/>
    </source>
</evidence>
<dbReference type="InterPro" id="IPR000304">
    <property type="entry name" value="Pyrroline-COOH_reductase"/>
</dbReference>
<dbReference type="InterPro" id="IPR028939">
    <property type="entry name" value="P5C_Rdtase_cat_N"/>
</dbReference>
<keyword evidence="5 9" id="KW-0641">Proline biosynthesis</keyword>
<evidence type="ECO:0000256" key="3">
    <source>
        <dbReference type="ARBA" id="ARBA00022490"/>
    </source>
</evidence>
<dbReference type="InterPro" id="IPR036291">
    <property type="entry name" value="NAD(P)-bd_dom_sf"/>
</dbReference>
<evidence type="ECO:0000256" key="7">
    <source>
        <dbReference type="ARBA" id="ARBA00023002"/>
    </source>
</evidence>
<dbReference type="GO" id="GO:0005737">
    <property type="term" value="C:cytoplasm"/>
    <property type="evidence" value="ECO:0007669"/>
    <property type="project" value="UniProtKB-SubCell"/>
</dbReference>
<keyword evidence="16" id="KW-1185">Reference proteome</keyword>
<feature type="domain" description="Pyrroline-5-carboxylate reductase dimerisation" evidence="14">
    <location>
        <begin position="166"/>
        <end position="270"/>
    </location>
</feature>
<evidence type="ECO:0000256" key="5">
    <source>
        <dbReference type="ARBA" id="ARBA00022650"/>
    </source>
</evidence>
<dbReference type="SUPFAM" id="SSF51735">
    <property type="entry name" value="NAD(P)-binding Rossmann-fold domains"/>
    <property type="match status" value="1"/>
</dbReference>
<dbReference type="Gene3D" id="1.10.3730.10">
    <property type="entry name" value="ProC C-terminal domain-like"/>
    <property type="match status" value="1"/>
</dbReference>
<keyword evidence="7 9" id="KW-0560">Oxidoreductase</keyword>
<organism evidence="15 16">
    <name type="scientific">Corynebacterium phoceense</name>
    <dbReference type="NCBI Taxonomy" id="1686286"/>
    <lineage>
        <taxon>Bacteria</taxon>
        <taxon>Bacillati</taxon>
        <taxon>Actinomycetota</taxon>
        <taxon>Actinomycetes</taxon>
        <taxon>Mycobacteriales</taxon>
        <taxon>Corynebacteriaceae</taxon>
        <taxon>Corynebacterium</taxon>
    </lineage>
</organism>
<dbReference type="EMBL" id="VHIR01000002">
    <property type="protein sequence ID" value="TQE44353.1"/>
    <property type="molecule type" value="Genomic_DNA"/>
</dbReference>
<evidence type="ECO:0000256" key="4">
    <source>
        <dbReference type="ARBA" id="ARBA00022605"/>
    </source>
</evidence>
<accession>A0A540R9D5</accession>
<dbReference type="InterPro" id="IPR008927">
    <property type="entry name" value="6-PGluconate_DH-like_C_sf"/>
</dbReference>
<evidence type="ECO:0000313" key="15">
    <source>
        <dbReference type="EMBL" id="TQE44353.1"/>
    </source>
</evidence>
<reference evidence="15 16" key="1">
    <citation type="submission" date="2019-06" db="EMBL/GenBank/DDBJ databases">
        <title>Draft genome of C. phoceense Strain 272.</title>
        <authorList>
            <person name="Pacheco L.G.C."/>
            <person name="Barberis C.M."/>
            <person name="Almuzara M.N."/>
            <person name="Traglia G.M."/>
            <person name="Santos C.S."/>
            <person name="Rocha D.J.P.G."/>
            <person name="Aguiar E.R.G.R."/>
            <person name="Vay C.A."/>
        </authorList>
    </citation>
    <scope>NUCLEOTIDE SEQUENCE [LARGE SCALE GENOMIC DNA]</scope>
    <source>
        <strain evidence="15 16">272</strain>
    </source>
</reference>
<evidence type="ECO:0000256" key="6">
    <source>
        <dbReference type="ARBA" id="ARBA00022857"/>
    </source>
</evidence>
<dbReference type="InterPro" id="IPR029036">
    <property type="entry name" value="P5CR_dimer"/>
</dbReference>
<dbReference type="InterPro" id="IPR053790">
    <property type="entry name" value="P5CR-like_CS"/>
</dbReference>
<dbReference type="SUPFAM" id="SSF48179">
    <property type="entry name" value="6-phosphogluconate dehydrogenase C-terminal domain-like"/>
    <property type="match status" value="1"/>
</dbReference>
<comment type="caution">
    <text evidence="15">The sequence shown here is derived from an EMBL/GenBank/DDBJ whole genome shotgun (WGS) entry which is preliminary data.</text>
</comment>
<dbReference type="Pfam" id="PF14748">
    <property type="entry name" value="P5CR_dimer"/>
    <property type="match status" value="1"/>
</dbReference>
<dbReference type="PANTHER" id="PTHR11645">
    <property type="entry name" value="PYRROLINE-5-CARBOXYLATE REDUCTASE"/>
    <property type="match status" value="1"/>
</dbReference>
<keyword evidence="3 9" id="KW-0963">Cytoplasm</keyword>
<comment type="similarity">
    <text evidence="2 9 12">Belongs to the pyrroline-5-carboxylate reductase family.</text>
</comment>
<feature type="domain" description="Pyrroline-5-carboxylate reductase catalytic N-terminal" evidence="13">
    <location>
        <begin position="14"/>
        <end position="105"/>
    </location>
</feature>
<feature type="binding site" evidence="11">
    <location>
        <position position="63"/>
    </location>
    <ligand>
        <name>NADPH</name>
        <dbReference type="ChEBI" id="CHEBI:57783"/>
    </ligand>
</feature>
<evidence type="ECO:0000256" key="8">
    <source>
        <dbReference type="ARBA" id="ARBA00058118"/>
    </source>
</evidence>
<dbReference type="Pfam" id="PF03807">
    <property type="entry name" value="F420_oxidored"/>
    <property type="match status" value="1"/>
</dbReference>
<comment type="catalytic activity">
    <reaction evidence="9">
        <text>L-proline + NAD(+) = (S)-1-pyrroline-5-carboxylate + NADH + 2 H(+)</text>
        <dbReference type="Rhea" id="RHEA:14105"/>
        <dbReference type="ChEBI" id="CHEBI:15378"/>
        <dbReference type="ChEBI" id="CHEBI:17388"/>
        <dbReference type="ChEBI" id="CHEBI:57540"/>
        <dbReference type="ChEBI" id="CHEBI:57945"/>
        <dbReference type="ChEBI" id="CHEBI:60039"/>
        <dbReference type="EC" id="1.5.1.2"/>
    </reaction>
</comment>
<dbReference type="UniPathway" id="UPA00098">
    <property type="reaction ID" value="UER00361"/>
</dbReference>
<dbReference type="HAMAP" id="MF_01925">
    <property type="entry name" value="P5C_reductase"/>
    <property type="match status" value="1"/>
</dbReference>
<gene>
    <name evidence="9 15" type="primary">proC</name>
    <name evidence="15" type="ORF">EJK80_01835</name>
</gene>
<evidence type="ECO:0000313" key="16">
    <source>
        <dbReference type="Proteomes" id="UP000318080"/>
    </source>
</evidence>
<evidence type="ECO:0000259" key="13">
    <source>
        <dbReference type="Pfam" id="PF03807"/>
    </source>
</evidence>
<comment type="subcellular location">
    <subcellularLocation>
        <location evidence="1 9">Cytoplasm</location>
    </subcellularLocation>
</comment>